<name>A0A8J5W6C9_ZIZPA</name>
<keyword evidence="2" id="KW-1185">Reference proteome</keyword>
<protein>
    <submittedName>
        <fullName evidence="1">Uncharacterized protein</fullName>
    </submittedName>
</protein>
<dbReference type="AlphaFoldDB" id="A0A8J5W6C9"/>
<reference evidence="1" key="2">
    <citation type="submission" date="2021-02" db="EMBL/GenBank/DDBJ databases">
        <authorList>
            <person name="Kimball J.A."/>
            <person name="Haas M.W."/>
            <person name="Macchietto M."/>
            <person name="Kono T."/>
            <person name="Duquette J."/>
            <person name="Shao M."/>
        </authorList>
    </citation>
    <scope>NUCLEOTIDE SEQUENCE</scope>
    <source>
        <tissue evidence="1">Fresh leaf tissue</tissue>
    </source>
</reference>
<gene>
    <name evidence="1" type="ORF">GUJ93_ZPchr0010g9285</name>
</gene>
<comment type="caution">
    <text evidence="1">The sequence shown here is derived from an EMBL/GenBank/DDBJ whole genome shotgun (WGS) entry which is preliminary data.</text>
</comment>
<accession>A0A8J5W6C9</accession>
<dbReference type="Proteomes" id="UP000729402">
    <property type="component" value="Unassembled WGS sequence"/>
</dbReference>
<dbReference type="EMBL" id="JAAALK010000082">
    <property type="protein sequence ID" value="KAG8084078.1"/>
    <property type="molecule type" value="Genomic_DNA"/>
</dbReference>
<organism evidence="1 2">
    <name type="scientific">Zizania palustris</name>
    <name type="common">Northern wild rice</name>
    <dbReference type="NCBI Taxonomy" id="103762"/>
    <lineage>
        <taxon>Eukaryota</taxon>
        <taxon>Viridiplantae</taxon>
        <taxon>Streptophyta</taxon>
        <taxon>Embryophyta</taxon>
        <taxon>Tracheophyta</taxon>
        <taxon>Spermatophyta</taxon>
        <taxon>Magnoliopsida</taxon>
        <taxon>Liliopsida</taxon>
        <taxon>Poales</taxon>
        <taxon>Poaceae</taxon>
        <taxon>BOP clade</taxon>
        <taxon>Oryzoideae</taxon>
        <taxon>Oryzeae</taxon>
        <taxon>Zizaniinae</taxon>
        <taxon>Zizania</taxon>
    </lineage>
</organism>
<evidence type="ECO:0000313" key="1">
    <source>
        <dbReference type="EMBL" id="KAG8084078.1"/>
    </source>
</evidence>
<proteinExistence type="predicted"/>
<sequence length="110" mass="12168">MLLKVPNIAHVLKLAEAGNIKTMDEEDVVVVYLAPDLYPSRDSSLYRNVAFCSAGIAKNTLYASTALDTTSFGEAMPHHHKEALVMARPLHLYHERLHHGLIVILRAPPA</sequence>
<evidence type="ECO:0000313" key="2">
    <source>
        <dbReference type="Proteomes" id="UP000729402"/>
    </source>
</evidence>
<reference evidence="1" key="1">
    <citation type="journal article" date="2021" name="bioRxiv">
        <title>Whole Genome Assembly and Annotation of Northern Wild Rice, Zizania palustris L., Supports a Whole Genome Duplication in the Zizania Genus.</title>
        <authorList>
            <person name="Haas M."/>
            <person name="Kono T."/>
            <person name="Macchietto M."/>
            <person name="Millas R."/>
            <person name="McGilp L."/>
            <person name="Shao M."/>
            <person name="Duquette J."/>
            <person name="Hirsch C.N."/>
            <person name="Kimball J."/>
        </authorList>
    </citation>
    <scope>NUCLEOTIDE SEQUENCE</scope>
    <source>
        <tissue evidence="1">Fresh leaf tissue</tissue>
    </source>
</reference>